<dbReference type="SUPFAM" id="SSF55060">
    <property type="entry name" value="GHMP Kinase, C-terminal domain"/>
    <property type="match status" value="1"/>
</dbReference>
<dbReference type="Gene3D" id="3.30.70.890">
    <property type="entry name" value="GHMP kinase, C-terminal domain"/>
    <property type="match status" value="1"/>
</dbReference>
<feature type="domain" description="GHMP kinase N-terminal" evidence="5">
    <location>
        <begin position="78"/>
        <end position="156"/>
    </location>
</feature>
<dbReference type="GO" id="GO:0016114">
    <property type="term" value="P:terpenoid biosynthetic process"/>
    <property type="evidence" value="ECO:0007669"/>
    <property type="project" value="InterPro"/>
</dbReference>
<dbReference type="EC" id="2.7.1.148" evidence="6"/>
<dbReference type="InterPro" id="IPR036554">
    <property type="entry name" value="GHMP_kinase_C_sf"/>
</dbReference>
<dbReference type="AlphaFoldDB" id="A0A644XZZ0"/>
<keyword evidence="2" id="KW-0547">Nucleotide-binding</keyword>
<evidence type="ECO:0000259" key="5">
    <source>
        <dbReference type="Pfam" id="PF00288"/>
    </source>
</evidence>
<keyword evidence="1 6" id="KW-0808">Transferase</keyword>
<dbReference type="GO" id="GO:0050515">
    <property type="term" value="F:4-(cytidine 5'-diphospho)-2-C-methyl-D-erythritol kinase activity"/>
    <property type="evidence" value="ECO:0007669"/>
    <property type="project" value="UniProtKB-EC"/>
</dbReference>
<dbReference type="InterPro" id="IPR014721">
    <property type="entry name" value="Ribsml_uS5_D2-typ_fold_subgr"/>
</dbReference>
<dbReference type="HAMAP" id="MF_00061">
    <property type="entry name" value="IspE"/>
    <property type="match status" value="1"/>
</dbReference>
<evidence type="ECO:0000313" key="6">
    <source>
        <dbReference type="EMBL" id="MPM19564.1"/>
    </source>
</evidence>
<dbReference type="InterPro" id="IPR006204">
    <property type="entry name" value="GHMP_kinase_N_dom"/>
</dbReference>
<sequence>MFRFDTLLAMDTVCSRPAHAKINLHLAVGLPYPDGYHPIQSLFALVGLSDTITLRWKESETFDVQVQGLEAYCSPTDNTLTKAARLWHEAGGSTLHLEIKCDKQIPVKAGLGGGSSDAASLLAMLQAIDSKHALPAQVLHSVALQVGSDVPFFLYGYSAALVTGKGENVAPLDSRPMSALLVMPTFFDVSTSSAYRMLDEMRANQENVHIPGIQELLQIYEKPSHKWRGLLYNDFQSCSSNGAFYKALETVAKEYEGFFGMSGSGACWFFVSEDASQVHDVHADVVAAFGPRVRCWITHLMS</sequence>
<dbReference type="SUPFAM" id="SSF54211">
    <property type="entry name" value="Ribosomal protein S5 domain 2-like"/>
    <property type="match status" value="1"/>
</dbReference>
<dbReference type="PIRSF" id="PIRSF010376">
    <property type="entry name" value="IspE"/>
    <property type="match status" value="1"/>
</dbReference>
<reference evidence="6" key="1">
    <citation type="submission" date="2019-08" db="EMBL/GenBank/DDBJ databases">
        <authorList>
            <person name="Kucharzyk K."/>
            <person name="Murdoch R.W."/>
            <person name="Higgins S."/>
            <person name="Loffler F."/>
        </authorList>
    </citation>
    <scope>NUCLEOTIDE SEQUENCE</scope>
</reference>
<proteinExistence type="inferred from homology"/>
<comment type="caution">
    <text evidence="6">The sequence shown here is derived from an EMBL/GenBank/DDBJ whole genome shotgun (WGS) entry which is preliminary data.</text>
</comment>
<protein>
    <submittedName>
        <fullName evidence="6">4-diphosphocytidyl-2-C-methyl-D-erythritol kinase</fullName>
        <ecNumber evidence="6">2.7.1.148</ecNumber>
    </submittedName>
</protein>
<accession>A0A644XZZ0</accession>
<dbReference type="Pfam" id="PF00288">
    <property type="entry name" value="GHMP_kinases_N"/>
    <property type="match status" value="1"/>
</dbReference>
<evidence type="ECO:0000256" key="3">
    <source>
        <dbReference type="ARBA" id="ARBA00022777"/>
    </source>
</evidence>
<dbReference type="Gene3D" id="3.30.230.10">
    <property type="match status" value="1"/>
</dbReference>
<dbReference type="InterPro" id="IPR020568">
    <property type="entry name" value="Ribosomal_Su5_D2-typ_SF"/>
</dbReference>
<dbReference type="GO" id="GO:0005524">
    <property type="term" value="F:ATP binding"/>
    <property type="evidence" value="ECO:0007669"/>
    <property type="project" value="UniProtKB-KW"/>
</dbReference>
<dbReference type="InterPro" id="IPR004424">
    <property type="entry name" value="IspE"/>
</dbReference>
<evidence type="ECO:0000256" key="4">
    <source>
        <dbReference type="ARBA" id="ARBA00022840"/>
    </source>
</evidence>
<dbReference type="EMBL" id="VSSQ01003200">
    <property type="protein sequence ID" value="MPM19564.1"/>
    <property type="molecule type" value="Genomic_DNA"/>
</dbReference>
<evidence type="ECO:0000256" key="2">
    <source>
        <dbReference type="ARBA" id="ARBA00022741"/>
    </source>
</evidence>
<organism evidence="6">
    <name type="scientific">bioreactor metagenome</name>
    <dbReference type="NCBI Taxonomy" id="1076179"/>
    <lineage>
        <taxon>unclassified sequences</taxon>
        <taxon>metagenomes</taxon>
        <taxon>ecological metagenomes</taxon>
    </lineage>
</organism>
<keyword evidence="4" id="KW-0067">ATP-binding</keyword>
<name>A0A644XZZ0_9ZZZZ</name>
<gene>
    <name evidence="6" type="primary">ispE_21</name>
    <name evidence="6" type="ORF">SDC9_65990</name>
</gene>
<evidence type="ECO:0000256" key="1">
    <source>
        <dbReference type="ARBA" id="ARBA00022679"/>
    </source>
</evidence>
<dbReference type="NCBIfam" id="TIGR00154">
    <property type="entry name" value="ispE"/>
    <property type="match status" value="1"/>
</dbReference>
<dbReference type="PANTHER" id="PTHR43527:SF2">
    <property type="entry name" value="4-DIPHOSPHOCYTIDYL-2-C-METHYL-D-ERYTHRITOL KINASE, CHLOROPLASTIC"/>
    <property type="match status" value="1"/>
</dbReference>
<dbReference type="PANTHER" id="PTHR43527">
    <property type="entry name" value="4-DIPHOSPHOCYTIDYL-2-C-METHYL-D-ERYTHRITOL KINASE, CHLOROPLASTIC"/>
    <property type="match status" value="1"/>
</dbReference>
<keyword evidence="3 6" id="KW-0418">Kinase</keyword>